<gene>
    <name evidence="1" type="ORF">PHMEG_00041729</name>
</gene>
<organism evidence="1 2">
    <name type="scientific">Phytophthora megakarya</name>
    <dbReference type="NCBI Taxonomy" id="4795"/>
    <lineage>
        <taxon>Eukaryota</taxon>
        <taxon>Sar</taxon>
        <taxon>Stramenopiles</taxon>
        <taxon>Oomycota</taxon>
        <taxon>Peronosporomycetes</taxon>
        <taxon>Peronosporales</taxon>
        <taxon>Peronosporaceae</taxon>
        <taxon>Phytophthora</taxon>
    </lineage>
</organism>
<reference evidence="2" key="1">
    <citation type="submission" date="2017-03" db="EMBL/GenBank/DDBJ databases">
        <title>Phytopthora megakarya and P. palmivora, two closely related causual agents of cacao black pod achieved similar genome size and gene model numbers by different mechanisms.</title>
        <authorList>
            <person name="Ali S."/>
            <person name="Shao J."/>
            <person name="Larry D.J."/>
            <person name="Kronmiller B."/>
            <person name="Shen D."/>
            <person name="Strem M.D."/>
            <person name="Melnick R.L."/>
            <person name="Guiltinan M.J."/>
            <person name="Tyler B.M."/>
            <person name="Meinhardt L.W."/>
            <person name="Bailey B.A."/>
        </authorList>
    </citation>
    <scope>NUCLEOTIDE SEQUENCE [LARGE SCALE GENOMIC DNA]</scope>
    <source>
        <strain evidence="2">zdho120</strain>
    </source>
</reference>
<dbReference type="AlphaFoldDB" id="A0A225UB13"/>
<proteinExistence type="predicted"/>
<keyword evidence="2" id="KW-1185">Reference proteome</keyword>
<name>A0A225UB13_9STRA</name>
<dbReference type="OrthoDB" id="107765at2759"/>
<protein>
    <submittedName>
        <fullName evidence="1">Uncharacterized protein</fullName>
    </submittedName>
</protein>
<dbReference type="EMBL" id="NBNE01023510">
    <property type="protein sequence ID" value="OWY90235.1"/>
    <property type="molecule type" value="Genomic_DNA"/>
</dbReference>
<sequence>MRQVLRFLRRCLVDVYRTKLLEVDSQLDTELHRILQGYEKVINNLKERGLMKINDGKRQLKASGFELLVLKLMTLEPVKKHQACSTVLFSWIFSYSYCLVVEEQGYKGHQIRAAKFGKHVYANSYKSSLCPVFALVIHLCPQRGTGGKQQSVHMRLIPEGIGTHSLRKGSRSYALGQVNSPTPVGAELGKA</sequence>
<evidence type="ECO:0000313" key="1">
    <source>
        <dbReference type="EMBL" id="OWY90235.1"/>
    </source>
</evidence>
<accession>A0A225UB13</accession>
<comment type="caution">
    <text evidence="1">The sequence shown here is derived from an EMBL/GenBank/DDBJ whole genome shotgun (WGS) entry which is preliminary data.</text>
</comment>
<dbReference type="Proteomes" id="UP000198211">
    <property type="component" value="Unassembled WGS sequence"/>
</dbReference>
<evidence type="ECO:0000313" key="2">
    <source>
        <dbReference type="Proteomes" id="UP000198211"/>
    </source>
</evidence>